<dbReference type="SUPFAM" id="SSF56300">
    <property type="entry name" value="Metallo-dependent phosphatases"/>
    <property type="match status" value="1"/>
</dbReference>
<evidence type="ECO:0000256" key="2">
    <source>
        <dbReference type="ARBA" id="ARBA00022801"/>
    </source>
</evidence>
<name>A0A171KR03_9BURK</name>
<dbReference type="GO" id="GO:0004112">
    <property type="term" value="F:cyclic-nucleotide phosphodiesterase activity"/>
    <property type="evidence" value="ECO:0007669"/>
    <property type="project" value="InterPro"/>
</dbReference>
<evidence type="ECO:0000313" key="7">
    <source>
        <dbReference type="Proteomes" id="UP000078084"/>
    </source>
</evidence>
<comment type="similarity">
    <text evidence="4">Belongs to the cyclic nucleotide phosphodiesterase class-III family.</text>
</comment>
<dbReference type="STRING" id="206506.AAV32_12305"/>
<dbReference type="Proteomes" id="UP000078084">
    <property type="component" value="Unassembled WGS sequence"/>
</dbReference>
<dbReference type="RefSeq" id="WP_068372469.1">
    <property type="nucleotide sequence ID" value="NZ_LBNE01000008.1"/>
</dbReference>
<accession>A0A171KR03</accession>
<gene>
    <name evidence="6" type="ORF">AAV32_12305</name>
</gene>
<organism evidence="6 7">
    <name type="scientific">Kerstersia gyiorum</name>
    <dbReference type="NCBI Taxonomy" id="206506"/>
    <lineage>
        <taxon>Bacteria</taxon>
        <taxon>Pseudomonadati</taxon>
        <taxon>Pseudomonadota</taxon>
        <taxon>Betaproteobacteria</taxon>
        <taxon>Burkholderiales</taxon>
        <taxon>Alcaligenaceae</taxon>
        <taxon>Kerstersia</taxon>
    </lineage>
</organism>
<protein>
    <recommendedName>
        <fullName evidence="5">Calcineurin-like phosphoesterase domain-containing protein</fullName>
    </recommendedName>
</protein>
<proteinExistence type="inferred from homology"/>
<dbReference type="InterPro" id="IPR029052">
    <property type="entry name" value="Metallo-depent_PP-like"/>
</dbReference>
<dbReference type="InterPro" id="IPR004843">
    <property type="entry name" value="Calcineurin-like_PHP"/>
</dbReference>
<comment type="caution">
    <text evidence="6">The sequence shown here is derived from an EMBL/GenBank/DDBJ whole genome shotgun (WGS) entry which is preliminary data.</text>
</comment>
<keyword evidence="7" id="KW-1185">Reference proteome</keyword>
<evidence type="ECO:0000256" key="3">
    <source>
        <dbReference type="ARBA" id="ARBA00023004"/>
    </source>
</evidence>
<dbReference type="PANTHER" id="PTHR42988:SF2">
    <property type="entry name" value="CYCLIC NUCLEOTIDE PHOSPHODIESTERASE CBUA0032-RELATED"/>
    <property type="match status" value="1"/>
</dbReference>
<evidence type="ECO:0000256" key="1">
    <source>
        <dbReference type="ARBA" id="ARBA00022723"/>
    </source>
</evidence>
<dbReference type="Gene3D" id="3.60.21.10">
    <property type="match status" value="1"/>
</dbReference>
<dbReference type="PANTHER" id="PTHR42988">
    <property type="entry name" value="PHOSPHOHYDROLASE"/>
    <property type="match status" value="1"/>
</dbReference>
<sequence length="253" mass="28191">MKVIQLSDSHLALPGRQLHGSLPLERLRYLLAHATDHHGDACCIIISGDLTHRGETEAYLELRTLLAGQRLPVHLMLGNHDRRTAFRQVFPEYGDGAEPFMQRVIIQDRYHLLLLDTLDEGSASGHLCERRLSWLSAQLQAAGDNPVYLFMHHPPFDVGMAPLDNCRLDNPDALHALLAGHANVRHLFCGHVHRYISGTWRGLPFSTVKGCNHQTALRLGALPHEHSGEAPGYGVILISDESTVVHYQDVPDL</sequence>
<reference evidence="6 7" key="1">
    <citation type="submission" date="2015-04" db="EMBL/GenBank/DDBJ databases">
        <title>Genome sequence of Kerstersia gyiorum CG1.</title>
        <authorList>
            <person name="Greninger A.L."/>
            <person name="Kozyreva V."/>
            <person name="Chaturvedi V."/>
        </authorList>
    </citation>
    <scope>NUCLEOTIDE SEQUENCE [LARGE SCALE GENOMIC DNA]</scope>
    <source>
        <strain evidence="6 7">CG1</strain>
    </source>
</reference>
<dbReference type="Pfam" id="PF00149">
    <property type="entry name" value="Metallophos"/>
    <property type="match status" value="1"/>
</dbReference>
<dbReference type="InterPro" id="IPR026575">
    <property type="entry name" value="GpdQ/CpdA-like"/>
</dbReference>
<dbReference type="GO" id="GO:0046872">
    <property type="term" value="F:metal ion binding"/>
    <property type="evidence" value="ECO:0007669"/>
    <property type="project" value="UniProtKB-KW"/>
</dbReference>
<evidence type="ECO:0000259" key="5">
    <source>
        <dbReference type="Pfam" id="PF00149"/>
    </source>
</evidence>
<dbReference type="EMBL" id="LBNE01000008">
    <property type="protein sequence ID" value="KKO71320.1"/>
    <property type="molecule type" value="Genomic_DNA"/>
</dbReference>
<dbReference type="AlphaFoldDB" id="A0A171KR03"/>
<keyword evidence="3" id="KW-0408">Iron</keyword>
<feature type="domain" description="Calcineurin-like phosphoesterase" evidence="5">
    <location>
        <begin position="1"/>
        <end position="195"/>
    </location>
</feature>
<keyword evidence="2" id="KW-0378">Hydrolase</keyword>
<keyword evidence="1" id="KW-0479">Metal-binding</keyword>
<dbReference type="InterPro" id="IPR050884">
    <property type="entry name" value="CNP_phosphodiesterase-III"/>
</dbReference>
<evidence type="ECO:0000313" key="6">
    <source>
        <dbReference type="EMBL" id="KKO71320.1"/>
    </source>
</evidence>
<evidence type="ECO:0000256" key="4">
    <source>
        <dbReference type="ARBA" id="ARBA00025742"/>
    </source>
</evidence>
<dbReference type="CDD" id="cd07402">
    <property type="entry name" value="MPP_GpdQ"/>
    <property type="match status" value="1"/>
</dbReference>